<name>A0A5B7JXM1_PORTR</name>
<dbReference type="AlphaFoldDB" id="A0A5B7JXM1"/>
<evidence type="ECO:0000256" key="1">
    <source>
        <dbReference type="SAM" id="MobiDB-lite"/>
    </source>
</evidence>
<gene>
    <name evidence="2" type="ORF">E2C01_094451</name>
</gene>
<protein>
    <submittedName>
        <fullName evidence="2">Uncharacterized protein</fullName>
    </submittedName>
</protein>
<dbReference type="Proteomes" id="UP000324222">
    <property type="component" value="Unassembled WGS sequence"/>
</dbReference>
<evidence type="ECO:0000313" key="3">
    <source>
        <dbReference type="Proteomes" id="UP000324222"/>
    </source>
</evidence>
<organism evidence="2 3">
    <name type="scientific">Portunus trituberculatus</name>
    <name type="common">Swimming crab</name>
    <name type="synonym">Neptunus trituberculatus</name>
    <dbReference type="NCBI Taxonomy" id="210409"/>
    <lineage>
        <taxon>Eukaryota</taxon>
        <taxon>Metazoa</taxon>
        <taxon>Ecdysozoa</taxon>
        <taxon>Arthropoda</taxon>
        <taxon>Crustacea</taxon>
        <taxon>Multicrustacea</taxon>
        <taxon>Malacostraca</taxon>
        <taxon>Eumalacostraca</taxon>
        <taxon>Eucarida</taxon>
        <taxon>Decapoda</taxon>
        <taxon>Pleocyemata</taxon>
        <taxon>Brachyura</taxon>
        <taxon>Eubrachyura</taxon>
        <taxon>Portunoidea</taxon>
        <taxon>Portunidae</taxon>
        <taxon>Portuninae</taxon>
        <taxon>Portunus</taxon>
    </lineage>
</organism>
<sequence>MNNRNKTKTHNLESNVWRRRSRGIPVRSPPPSAAFIFESDYKGNQQNHTPSSALSCTSPLPSFPEHSHSNMLLKY</sequence>
<feature type="region of interest" description="Disordered" evidence="1">
    <location>
        <begin position="1"/>
        <end position="75"/>
    </location>
</feature>
<feature type="compositionally biased region" description="Polar residues" evidence="1">
    <location>
        <begin position="42"/>
        <end position="60"/>
    </location>
</feature>
<evidence type="ECO:0000313" key="2">
    <source>
        <dbReference type="EMBL" id="MPC99056.1"/>
    </source>
</evidence>
<proteinExistence type="predicted"/>
<keyword evidence="3" id="KW-1185">Reference proteome</keyword>
<comment type="caution">
    <text evidence="2">The sequence shown here is derived from an EMBL/GenBank/DDBJ whole genome shotgun (WGS) entry which is preliminary data.</text>
</comment>
<reference evidence="2 3" key="1">
    <citation type="submission" date="2019-05" db="EMBL/GenBank/DDBJ databases">
        <title>Another draft genome of Portunus trituberculatus and its Hox gene families provides insights of decapod evolution.</title>
        <authorList>
            <person name="Jeong J.-H."/>
            <person name="Song I."/>
            <person name="Kim S."/>
            <person name="Choi T."/>
            <person name="Kim D."/>
            <person name="Ryu S."/>
            <person name="Kim W."/>
        </authorList>
    </citation>
    <scope>NUCLEOTIDE SEQUENCE [LARGE SCALE GENOMIC DNA]</scope>
    <source>
        <tissue evidence="2">Muscle</tissue>
    </source>
</reference>
<dbReference type="EMBL" id="VSRR010116798">
    <property type="protein sequence ID" value="MPC99056.1"/>
    <property type="molecule type" value="Genomic_DNA"/>
</dbReference>
<accession>A0A5B7JXM1</accession>